<dbReference type="GeneID" id="89925971"/>
<sequence length="363" mass="40021">MGDLVSKKLDPELAKTIPVTWFCFPGSHDAATYKDGLADFSYQCQEKNLYDQMMTGNRSFDLRLAPGKDNTHFIAVHGVAKNTGDDFSDNAKQAKENHLAKQIMKFAREHPSEILIIKVRFDGLAEPMQKLWADTAWHFLGERLLQAPSKEEPNPTYAQAVESNRNIILGTGVGSPDGHPIAKYYWKVGANTKNWLGENNELLWNEPTWQSGDIKKVLHSTEQYINQNQDKLKERNRFWIAQLQLTPVLGQSISTFFSQGGSVRPKDLALGGGMGTHGKFAGSNNELRQSGVLKKALWRKHASCIHYDFCDKDTTGDIVAMNLPSGDEDDAGEGAGEGHEGGGGRGGRAGRGGRGRGRGRGHD</sequence>
<evidence type="ECO:0000313" key="3">
    <source>
        <dbReference type="Proteomes" id="UP001337655"/>
    </source>
</evidence>
<dbReference type="CDD" id="cd08557">
    <property type="entry name" value="PI-PLCc_bacteria_like"/>
    <property type="match status" value="1"/>
</dbReference>
<organism evidence="2 3">
    <name type="scientific">Saxophila tyrrhenica</name>
    <dbReference type="NCBI Taxonomy" id="1690608"/>
    <lineage>
        <taxon>Eukaryota</taxon>
        <taxon>Fungi</taxon>
        <taxon>Dikarya</taxon>
        <taxon>Ascomycota</taxon>
        <taxon>Pezizomycotina</taxon>
        <taxon>Dothideomycetes</taxon>
        <taxon>Dothideomycetidae</taxon>
        <taxon>Mycosphaerellales</taxon>
        <taxon>Extremaceae</taxon>
        <taxon>Saxophila</taxon>
    </lineage>
</organism>
<dbReference type="PANTHER" id="PTHR13593:SF113">
    <property type="entry name" value="SI:DKEY-266F7.9"/>
    <property type="match status" value="1"/>
</dbReference>
<dbReference type="PANTHER" id="PTHR13593">
    <property type="match status" value="1"/>
</dbReference>
<dbReference type="InterPro" id="IPR051057">
    <property type="entry name" value="PI-PLC_domain"/>
</dbReference>
<dbReference type="AlphaFoldDB" id="A0AAV9PDL1"/>
<proteinExistence type="predicted"/>
<reference evidence="2 3" key="1">
    <citation type="submission" date="2023-08" db="EMBL/GenBank/DDBJ databases">
        <title>Black Yeasts Isolated from many extreme environments.</title>
        <authorList>
            <person name="Coleine C."/>
            <person name="Stajich J.E."/>
            <person name="Selbmann L."/>
        </authorList>
    </citation>
    <scope>NUCLEOTIDE SEQUENCE [LARGE SCALE GENOMIC DNA]</scope>
    <source>
        <strain evidence="2 3">CCFEE 5935</strain>
    </source>
</reference>
<dbReference type="EMBL" id="JAVRRT010000006">
    <property type="protein sequence ID" value="KAK5171481.1"/>
    <property type="molecule type" value="Genomic_DNA"/>
</dbReference>
<dbReference type="RefSeq" id="XP_064660509.1">
    <property type="nucleotide sequence ID" value="XM_064801879.1"/>
</dbReference>
<dbReference type="Gene3D" id="3.20.20.190">
    <property type="entry name" value="Phosphatidylinositol (PI) phosphodiesterase"/>
    <property type="match status" value="1"/>
</dbReference>
<protein>
    <recommendedName>
        <fullName evidence="4">Phosphatidylinositol diacylglycerol-lyase</fullName>
    </recommendedName>
</protein>
<feature type="compositionally biased region" description="Basic residues" evidence="1">
    <location>
        <begin position="351"/>
        <end position="363"/>
    </location>
</feature>
<name>A0AAV9PDL1_9PEZI</name>
<evidence type="ECO:0000313" key="2">
    <source>
        <dbReference type="EMBL" id="KAK5171481.1"/>
    </source>
</evidence>
<evidence type="ECO:0008006" key="4">
    <source>
        <dbReference type="Google" id="ProtNLM"/>
    </source>
</evidence>
<keyword evidence="3" id="KW-1185">Reference proteome</keyword>
<dbReference type="PROSITE" id="PS50007">
    <property type="entry name" value="PIPLC_X_DOMAIN"/>
    <property type="match status" value="1"/>
</dbReference>
<dbReference type="SUPFAM" id="SSF51695">
    <property type="entry name" value="PLC-like phosphodiesterases"/>
    <property type="match status" value="1"/>
</dbReference>
<dbReference type="GO" id="GO:0008081">
    <property type="term" value="F:phosphoric diester hydrolase activity"/>
    <property type="evidence" value="ECO:0007669"/>
    <property type="project" value="InterPro"/>
</dbReference>
<accession>A0AAV9PDL1</accession>
<comment type="caution">
    <text evidence="2">The sequence shown here is derived from an EMBL/GenBank/DDBJ whole genome shotgun (WGS) entry which is preliminary data.</text>
</comment>
<dbReference type="GO" id="GO:0006629">
    <property type="term" value="P:lipid metabolic process"/>
    <property type="evidence" value="ECO:0007669"/>
    <property type="project" value="InterPro"/>
</dbReference>
<gene>
    <name evidence="2" type="ORF">LTR77_004626</name>
</gene>
<dbReference type="Proteomes" id="UP001337655">
    <property type="component" value="Unassembled WGS sequence"/>
</dbReference>
<dbReference type="InterPro" id="IPR017946">
    <property type="entry name" value="PLC-like_Pdiesterase_TIM-brl"/>
</dbReference>
<evidence type="ECO:0000256" key="1">
    <source>
        <dbReference type="SAM" id="MobiDB-lite"/>
    </source>
</evidence>
<feature type="region of interest" description="Disordered" evidence="1">
    <location>
        <begin position="322"/>
        <end position="363"/>
    </location>
</feature>